<reference evidence="3" key="2">
    <citation type="submission" date="2013-10" db="EMBL/GenBank/DDBJ databases">
        <authorList>
            <person name="Aslett M."/>
        </authorList>
    </citation>
    <scope>NUCLEOTIDE SEQUENCE [LARGE SCALE GENOMIC DNA]</scope>
    <source>
        <strain evidence="3">Houghton</strain>
    </source>
</reference>
<evidence type="ECO:0000256" key="1">
    <source>
        <dbReference type="SAM" id="MobiDB-lite"/>
    </source>
</evidence>
<evidence type="ECO:0000313" key="4">
    <source>
        <dbReference type="Proteomes" id="UP000018050"/>
    </source>
</evidence>
<dbReference type="RefSeq" id="XP_013251694.1">
    <property type="nucleotide sequence ID" value="XM_013396240.1"/>
</dbReference>
<feature type="compositionally biased region" description="Low complexity" evidence="1">
    <location>
        <begin position="68"/>
        <end position="79"/>
    </location>
</feature>
<protein>
    <submittedName>
        <fullName evidence="3">Lipin, putative</fullName>
    </submittedName>
</protein>
<dbReference type="OrthoDB" id="4567at2759"/>
<dbReference type="SUPFAM" id="SSF56784">
    <property type="entry name" value="HAD-like"/>
    <property type="match status" value="1"/>
</dbReference>
<dbReference type="InterPro" id="IPR026058">
    <property type="entry name" value="LIPIN"/>
</dbReference>
<dbReference type="GeneID" id="25271002"/>
<feature type="region of interest" description="Disordered" evidence="1">
    <location>
        <begin position="271"/>
        <end position="341"/>
    </location>
</feature>
<feature type="region of interest" description="Disordered" evidence="1">
    <location>
        <begin position="142"/>
        <end position="166"/>
    </location>
</feature>
<sequence length="638" mass="69463">MKLGAAGEAYFMQEVEDSIGVADEDLASPLSSPVHSPRRACGLSTDASLPPAPEDSNSLPPSHPVQGATLSTAASAVLADSRRPGETQTGSELPRGTNGLSPSLGADGPVPKDAPAGSVATQDASSTWRSAWGTAARYEGSTAGLMEGSPSGSLPEAEGTLGRQGEEGRAGVQFSLCGHVLFGTADEAQHDADVFEANLVTWETLDENPSLWYHPSLVACFERTPPYYPAKVALPLLASWLLFNRPLSLDSVKRLMTADITYTDREGATWAPWQTDGVGSSSGVLRPRPEPLSSADFSQGSPKRDQLQGATFSSGVNSDSESPAFAANREPSTGKRLRRSLRPTPQQLVRLVDTGVKTHFPISRYGIEQLQNSDSSSLQGEKSVCGTIYLWPTDIKIVVSDVDGTITRSDVLGQLMPIVGRDWSHTGVAELFTKIKKSGYLILYLTARAIGQADATRDYLFGLTQKERDKLPDGPLILSPDRLFPSFRREVIDRKPYIFKIAALRDIRSLFPANRNPFYAGFGNRESDHRAYIHVGIPEAKIFIIDTAGVIHHISNSTYARTYETMSEIADHMFPPLKNSPVSRGQPGQELEEREEEEVRQRKRLQYILHVDKQDDNWASPTSVCCSGCNEEPHQITL</sequence>
<dbReference type="AlphaFoldDB" id="U6GHJ7"/>
<dbReference type="Pfam" id="PF16876">
    <property type="entry name" value="Lipin_mid"/>
    <property type="match status" value="1"/>
</dbReference>
<dbReference type="PANTHER" id="PTHR12181">
    <property type="entry name" value="LIPIN"/>
    <property type="match status" value="1"/>
</dbReference>
<dbReference type="SMART" id="SM00775">
    <property type="entry name" value="LNS2"/>
    <property type="match status" value="1"/>
</dbReference>
<dbReference type="InterPro" id="IPR013209">
    <property type="entry name" value="LNS2"/>
</dbReference>
<dbReference type="InterPro" id="IPR031315">
    <property type="entry name" value="LNS2/PITP"/>
</dbReference>
<feature type="compositionally biased region" description="Polar residues" evidence="1">
    <location>
        <begin position="308"/>
        <end position="321"/>
    </location>
</feature>
<dbReference type="GO" id="GO:0008195">
    <property type="term" value="F:phosphatidate phosphatase activity"/>
    <property type="evidence" value="ECO:0007669"/>
    <property type="project" value="TreeGrafter"/>
</dbReference>
<organism evidence="3 4">
    <name type="scientific">Eimeria acervulina</name>
    <name type="common">Coccidian parasite</name>
    <dbReference type="NCBI Taxonomy" id="5801"/>
    <lineage>
        <taxon>Eukaryota</taxon>
        <taxon>Sar</taxon>
        <taxon>Alveolata</taxon>
        <taxon>Apicomplexa</taxon>
        <taxon>Conoidasida</taxon>
        <taxon>Coccidia</taxon>
        <taxon>Eucoccidiorida</taxon>
        <taxon>Eimeriorina</taxon>
        <taxon>Eimeriidae</taxon>
        <taxon>Eimeria</taxon>
    </lineage>
</organism>
<feature type="region of interest" description="Disordered" evidence="1">
    <location>
        <begin position="575"/>
        <end position="598"/>
    </location>
</feature>
<keyword evidence="4" id="KW-1185">Reference proteome</keyword>
<dbReference type="VEuPathDB" id="ToxoDB:EAH_00029320"/>
<gene>
    <name evidence="3" type="ORF">EAH_00029320</name>
</gene>
<dbReference type="InterPro" id="IPR031703">
    <property type="entry name" value="Lipin_mid"/>
</dbReference>
<dbReference type="Pfam" id="PF08235">
    <property type="entry name" value="LNS2"/>
    <property type="match status" value="1"/>
</dbReference>
<feature type="domain" description="LNS2/PITP" evidence="2">
    <location>
        <begin position="397"/>
        <end position="554"/>
    </location>
</feature>
<evidence type="ECO:0000313" key="3">
    <source>
        <dbReference type="EMBL" id="CDI78044.1"/>
    </source>
</evidence>
<dbReference type="InterPro" id="IPR036412">
    <property type="entry name" value="HAD-like_sf"/>
</dbReference>
<feature type="region of interest" description="Disordered" evidence="1">
    <location>
        <begin position="23"/>
        <end position="126"/>
    </location>
</feature>
<dbReference type="EMBL" id="HG670792">
    <property type="protein sequence ID" value="CDI78044.1"/>
    <property type="molecule type" value="Genomic_DNA"/>
</dbReference>
<dbReference type="PANTHER" id="PTHR12181:SF12">
    <property type="entry name" value="PHOSPHATIDATE PHOSPHATASE"/>
    <property type="match status" value="1"/>
</dbReference>
<dbReference type="Proteomes" id="UP000018050">
    <property type="component" value="Unassembled WGS sequence"/>
</dbReference>
<evidence type="ECO:0000259" key="2">
    <source>
        <dbReference type="SMART" id="SM00775"/>
    </source>
</evidence>
<accession>U6GHJ7</accession>
<reference evidence="3" key="1">
    <citation type="submission" date="2013-10" db="EMBL/GenBank/DDBJ databases">
        <title>Genomic analysis of the causative agents of coccidiosis in chickens.</title>
        <authorList>
            <person name="Reid A.J."/>
            <person name="Blake D."/>
            <person name="Billington K."/>
            <person name="Browne H."/>
            <person name="Dunn M."/>
            <person name="Hung S."/>
            <person name="Kawahara F."/>
            <person name="Miranda-Saavedra D."/>
            <person name="Mourier T."/>
            <person name="Nagra H."/>
            <person name="Otto T.D."/>
            <person name="Rawlings N."/>
            <person name="Sanchez A."/>
            <person name="Sanders M."/>
            <person name="Subramaniam C."/>
            <person name="Tay Y."/>
            <person name="Dear P."/>
            <person name="Doerig C."/>
            <person name="Gruber A."/>
            <person name="Parkinson J."/>
            <person name="Shirley M."/>
            <person name="Wan K.L."/>
            <person name="Berriman M."/>
            <person name="Tomley F."/>
            <person name="Pain A."/>
        </authorList>
    </citation>
    <scope>NUCLEOTIDE SEQUENCE [LARGE SCALE GENOMIC DNA]</scope>
    <source>
        <strain evidence="3">Houghton</strain>
    </source>
</reference>
<proteinExistence type="predicted"/>
<name>U6GHJ7_EIMAC</name>